<dbReference type="Gene3D" id="1.10.287.130">
    <property type="match status" value="1"/>
</dbReference>
<evidence type="ECO:0000256" key="6">
    <source>
        <dbReference type="ARBA" id="ARBA00022679"/>
    </source>
</evidence>
<keyword evidence="10" id="KW-0067">ATP-binding</keyword>
<evidence type="ECO:0000256" key="8">
    <source>
        <dbReference type="ARBA" id="ARBA00022741"/>
    </source>
</evidence>
<dbReference type="PRINTS" id="PR00344">
    <property type="entry name" value="BCTRLSENSOR"/>
</dbReference>
<accession>A0ABT2RLD5</accession>
<comment type="catalytic activity">
    <reaction evidence="1">
        <text>ATP + protein L-histidine = ADP + protein N-phospho-L-histidine.</text>
        <dbReference type="EC" id="2.7.13.3"/>
    </reaction>
</comment>
<evidence type="ECO:0000256" key="10">
    <source>
        <dbReference type="ARBA" id="ARBA00022840"/>
    </source>
</evidence>
<dbReference type="SMART" id="SM00387">
    <property type="entry name" value="HATPase_c"/>
    <property type="match status" value="1"/>
</dbReference>
<evidence type="ECO:0000313" key="18">
    <source>
        <dbReference type="Proteomes" id="UP001652431"/>
    </source>
</evidence>
<feature type="domain" description="Histidine kinase" evidence="15">
    <location>
        <begin position="272"/>
        <end position="492"/>
    </location>
</feature>
<protein>
    <recommendedName>
        <fullName evidence="3">histidine kinase</fullName>
        <ecNumber evidence="3">2.7.13.3</ecNumber>
    </recommendedName>
</protein>
<dbReference type="SMART" id="SM00304">
    <property type="entry name" value="HAMP"/>
    <property type="match status" value="1"/>
</dbReference>
<evidence type="ECO:0000259" key="16">
    <source>
        <dbReference type="PROSITE" id="PS50885"/>
    </source>
</evidence>
<dbReference type="Pfam" id="PF02518">
    <property type="entry name" value="HATPase_c"/>
    <property type="match status" value="1"/>
</dbReference>
<keyword evidence="8" id="KW-0547">Nucleotide-binding</keyword>
<evidence type="ECO:0000256" key="9">
    <source>
        <dbReference type="ARBA" id="ARBA00022777"/>
    </source>
</evidence>
<dbReference type="GO" id="GO:0016301">
    <property type="term" value="F:kinase activity"/>
    <property type="evidence" value="ECO:0007669"/>
    <property type="project" value="UniProtKB-KW"/>
</dbReference>
<evidence type="ECO:0000256" key="12">
    <source>
        <dbReference type="ARBA" id="ARBA00023012"/>
    </source>
</evidence>
<sequence>MKLKTRLIIAFVTVIAFPILLGALFIFMLGQYQLSMIEKNYELKGTTVESFSNPTKLMGQLTEKSFHELAEMARSNPRNLEDATWLEQFNASLEQKKSYLLVRKDDTIVYLGNSDARVDAIIDQLPGYGEMDTASENGIYLGGDAQVLIKQVDFRYEDESEGSIFIVTDVGAVIPEIRQFTVDIALVIVMVLVLTASILIWWIYRSVKQPLAKMQVAAKNIKEGNLDFELCADADDEFGQLCKDFEDMRKRLKDSAEENMKFDKESKELISNISHDLKTPVTAIKGYAEGIMDGVADTPEKMDKYIRTIYNKANEMDRLINELTLYSKIDTNRIPYNFNTIPVNAYFDDCADELSLELESRGVEFGYFNYVDAEVKIIADAEQLKRVINNIVNNSMKYMDKEKAKINLRVKDVGDFVQVELEDNGKGIATKDLTNIFERFYRTDASRNSSKGGSGIGLSIVKKIIEEHGGKIWATSREGTGTTMYFVLRKYQEVPNYE</sequence>
<keyword evidence="6" id="KW-0808">Transferase</keyword>
<dbReference type="CDD" id="cd06225">
    <property type="entry name" value="HAMP"/>
    <property type="match status" value="1"/>
</dbReference>
<dbReference type="Gene3D" id="3.30.565.10">
    <property type="entry name" value="Histidine kinase-like ATPase, C-terminal domain"/>
    <property type="match status" value="1"/>
</dbReference>
<keyword evidence="12" id="KW-0902">Two-component regulatory system</keyword>
<dbReference type="SUPFAM" id="SSF55874">
    <property type="entry name" value="ATPase domain of HSP90 chaperone/DNA topoisomerase II/histidine kinase"/>
    <property type="match status" value="1"/>
</dbReference>
<keyword evidence="5" id="KW-0597">Phosphoprotein</keyword>
<dbReference type="CDD" id="cd00082">
    <property type="entry name" value="HisKA"/>
    <property type="match status" value="1"/>
</dbReference>
<dbReference type="InterPro" id="IPR003660">
    <property type="entry name" value="HAMP_dom"/>
</dbReference>
<evidence type="ECO:0000313" key="17">
    <source>
        <dbReference type="EMBL" id="MCU6686229.1"/>
    </source>
</evidence>
<dbReference type="SUPFAM" id="SSF47384">
    <property type="entry name" value="Homodimeric domain of signal transducing histidine kinase"/>
    <property type="match status" value="1"/>
</dbReference>
<keyword evidence="9 17" id="KW-0418">Kinase</keyword>
<dbReference type="Pfam" id="PF00512">
    <property type="entry name" value="HisKA"/>
    <property type="match status" value="1"/>
</dbReference>
<evidence type="ECO:0000256" key="7">
    <source>
        <dbReference type="ARBA" id="ARBA00022692"/>
    </source>
</evidence>
<dbReference type="PROSITE" id="PS50109">
    <property type="entry name" value="HIS_KIN"/>
    <property type="match status" value="1"/>
</dbReference>
<dbReference type="RefSeq" id="WP_158369313.1">
    <property type="nucleotide sequence ID" value="NZ_JAOQJU010000005.1"/>
</dbReference>
<dbReference type="InterPro" id="IPR003661">
    <property type="entry name" value="HisK_dim/P_dom"/>
</dbReference>
<keyword evidence="13 14" id="KW-0472">Membrane</keyword>
<keyword evidence="18" id="KW-1185">Reference proteome</keyword>
<dbReference type="InterPro" id="IPR036097">
    <property type="entry name" value="HisK_dim/P_sf"/>
</dbReference>
<feature type="transmembrane region" description="Helical" evidence="14">
    <location>
        <begin position="7"/>
        <end position="30"/>
    </location>
</feature>
<organism evidence="17 18">
    <name type="scientific">Dorea acetigenes</name>
    <dbReference type="NCBI Taxonomy" id="2981787"/>
    <lineage>
        <taxon>Bacteria</taxon>
        <taxon>Bacillati</taxon>
        <taxon>Bacillota</taxon>
        <taxon>Clostridia</taxon>
        <taxon>Lachnospirales</taxon>
        <taxon>Lachnospiraceae</taxon>
        <taxon>Dorea</taxon>
    </lineage>
</organism>
<dbReference type="Pfam" id="PF00672">
    <property type="entry name" value="HAMP"/>
    <property type="match status" value="1"/>
</dbReference>
<dbReference type="SMART" id="SM00388">
    <property type="entry name" value="HisKA"/>
    <property type="match status" value="1"/>
</dbReference>
<keyword evidence="4" id="KW-1003">Cell membrane</keyword>
<feature type="domain" description="HAMP" evidence="16">
    <location>
        <begin position="205"/>
        <end position="257"/>
    </location>
</feature>
<evidence type="ECO:0000256" key="2">
    <source>
        <dbReference type="ARBA" id="ARBA00004651"/>
    </source>
</evidence>
<evidence type="ECO:0000256" key="3">
    <source>
        <dbReference type="ARBA" id="ARBA00012438"/>
    </source>
</evidence>
<dbReference type="InterPro" id="IPR050398">
    <property type="entry name" value="HssS/ArlS-like"/>
</dbReference>
<dbReference type="EMBL" id="JAOQJU010000005">
    <property type="protein sequence ID" value="MCU6686229.1"/>
    <property type="molecule type" value="Genomic_DNA"/>
</dbReference>
<proteinExistence type="predicted"/>
<comment type="caution">
    <text evidence="17">The sequence shown here is derived from an EMBL/GenBank/DDBJ whole genome shotgun (WGS) entry which is preliminary data.</text>
</comment>
<dbReference type="InterPro" id="IPR036890">
    <property type="entry name" value="HATPase_C_sf"/>
</dbReference>
<keyword evidence="11 14" id="KW-1133">Transmembrane helix</keyword>
<dbReference type="PANTHER" id="PTHR45528">
    <property type="entry name" value="SENSOR HISTIDINE KINASE CPXA"/>
    <property type="match status" value="1"/>
</dbReference>
<evidence type="ECO:0000259" key="15">
    <source>
        <dbReference type="PROSITE" id="PS50109"/>
    </source>
</evidence>
<feature type="transmembrane region" description="Helical" evidence="14">
    <location>
        <begin position="184"/>
        <end position="204"/>
    </location>
</feature>
<dbReference type="PROSITE" id="PS50885">
    <property type="entry name" value="HAMP"/>
    <property type="match status" value="1"/>
</dbReference>
<evidence type="ECO:0000256" key="4">
    <source>
        <dbReference type="ARBA" id="ARBA00022475"/>
    </source>
</evidence>
<evidence type="ECO:0000256" key="11">
    <source>
        <dbReference type="ARBA" id="ARBA00022989"/>
    </source>
</evidence>
<name>A0ABT2RLD5_9FIRM</name>
<dbReference type="InterPro" id="IPR003594">
    <property type="entry name" value="HATPase_dom"/>
</dbReference>
<dbReference type="Proteomes" id="UP001652431">
    <property type="component" value="Unassembled WGS sequence"/>
</dbReference>
<dbReference type="CDD" id="cd00075">
    <property type="entry name" value="HATPase"/>
    <property type="match status" value="1"/>
</dbReference>
<reference evidence="17 18" key="1">
    <citation type="journal article" date="2021" name="ISME Commun">
        <title>Automated analysis of genomic sequences facilitates high-throughput and comprehensive description of bacteria.</title>
        <authorList>
            <person name="Hitch T.C.A."/>
        </authorList>
    </citation>
    <scope>NUCLEOTIDE SEQUENCE [LARGE SCALE GENOMIC DNA]</scope>
    <source>
        <strain evidence="17 18">Sanger_03</strain>
    </source>
</reference>
<dbReference type="SUPFAM" id="SSF158472">
    <property type="entry name" value="HAMP domain-like"/>
    <property type="match status" value="1"/>
</dbReference>
<evidence type="ECO:0000256" key="5">
    <source>
        <dbReference type="ARBA" id="ARBA00022553"/>
    </source>
</evidence>
<dbReference type="EC" id="2.7.13.3" evidence="3"/>
<gene>
    <name evidence="17" type="ORF">OCV99_06600</name>
</gene>
<dbReference type="InterPro" id="IPR004358">
    <property type="entry name" value="Sig_transdc_His_kin-like_C"/>
</dbReference>
<evidence type="ECO:0000256" key="14">
    <source>
        <dbReference type="SAM" id="Phobius"/>
    </source>
</evidence>
<dbReference type="InterPro" id="IPR005467">
    <property type="entry name" value="His_kinase_dom"/>
</dbReference>
<dbReference type="Gene3D" id="6.10.340.10">
    <property type="match status" value="1"/>
</dbReference>
<comment type="subcellular location">
    <subcellularLocation>
        <location evidence="2">Cell membrane</location>
        <topology evidence="2">Multi-pass membrane protein</topology>
    </subcellularLocation>
</comment>
<keyword evidence="7 14" id="KW-0812">Transmembrane</keyword>
<evidence type="ECO:0000256" key="13">
    <source>
        <dbReference type="ARBA" id="ARBA00023136"/>
    </source>
</evidence>
<dbReference type="PANTHER" id="PTHR45528:SF1">
    <property type="entry name" value="SENSOR HISTIDINE KINASE CPXA"/>
    <property type="match status" value="1"/>
</dbReference>
<evidence type="ECO:0000256" key="1">
    <source>
        <dbReference type="ARBA" id="ARBA00000085"/>
    </source>
</evidence>